<accession>A0A8T2V6X2</accession>
<dbReference type="PANTHER" id="PTHR31373:SF27">
    <property type="entry name" value="TROVE DOMAIN-CONTAINING PROTEIN"/>
    <property type="match status" value="1"/>
</dbReference>
<dbReference type="InterPro" id="IPR058580">
    <property type="entry name" value="DUF2828"/>
</dbReference>
<sequence>MDPAGTYDDWLPVTDDTSMDPAIMHEDLLTLTENKSATFCSSANPCVDFFFQIVPDTPADRTISLLEQAWVHDSLTCLKLVCHLRGVRGTGKSNQQAFYTCASWLHQCHPQTLIANLHLVPKFGYYKDLLEIVLREIEGPDEVQKRLEDKTTRKRKIQMAKSGGSRRRRSNHDSEKKGYWARKGKAAREAKKAGVLQDREVRIAIALEKDKMAKETASQLRRQKRKDMAGRVENKLRESPRFAALYNAVAEIFAKQLQDDMTALNSDNLSEISFAAKWCPSQGKSYDLRTSLYQKVAELIFCNGECMHLHDEMPAVAMTDKLRTEFLVPLRRALELPEIYMSANRWTELPYERVPSVAMTNYVDQFVKHDNDRYLQYLEKVASGKKKVAAGALLPHDVARAAVKEKGKPKGFLAEAQWKRMINDLKESGSNLGSSMAVCDVSGSMSGTPMEVCIALGLLVAELSEEPFKNKICTFSHKPQVHLVQGETLAERYTFTSAMDWGMNTDFQKIFRLILDLAIASDLPKEKMVKRLFVFSDMEFDEASANPWETDYMMITKMFEESGYGEPPEIVFWNLRDSLSTPVLCDQKGVALVSGFSKNMLKIFLDGNTDLEEGLSAAGDGAEKEKPMIDPEEAMKKAIAGELFEDLRVID</sequence>
<dbReference type="InterPro" id="IPR011205">
    <property type="entry name" value="UCP015417_vWA"/>
</dbReference>
<keyword evidence="5" id="KW-1185">Reference proteome</keyword>
<dbReference type="OrthoDB" id="1149618at2759"/>
<dbReference type="OMA" id="HGVSHGY"/>
<dbReference type="PANTHER" id="PTHR31373">
    <property type="entry name" value="OS06G0652100 PROTEIN"/>
    <property type="match status" value="1"/>
</dbReference>
<evidence type="ECO:0000259" key="3">
    <source>
        <dbReference type="Pfam" id="PF25043"/>
    </source>
</evidence>
<reference evidence="4" key="1">
    <citation type="submission" date="2021-08" db="EMBL/GenBank/DDBJ databases">
        <title>WGS assembly of Ceratopteris richardii.</title>
        <authorList>
            <person name="Marchant D.B."/>
            <person name="Chen G."/>
            <person name="Jenkins J."/>
            <person name="Shu S."/>
            <person name="Leebens-Mack J."/>
            <person name="Grimwood J."/>
            <person name="Schmutz J."/>
            <person name="Soltis P."/>
            <person name="Soltis D."/>
            <person name="Chen Z.-H."/>
        </authorList>
    </citation>
    <scope>NUCLEOTIDE SEQUENCE</scope>
    <source>
        <strain evidence="4">Whitten #5841</strain>
        <tissue evidence="4">Leaf</tissue>
    </source>
</reference>
<gene>
    <name evidence="4" type="ORF">KP509_02G069000</name>
</gene>
<dbReference type="Proteomes" id="UP000825935">
    <property type="component" value="Chromosome 2"/>
</dbReference>
<dbReference type="InterPro" id="IPR036465">
    <property type="entry name" value="vWFA_dom_sf"/>
</dbReference>
<feature type="domain" description="DUF2828" evidence="2">
    <location>
        <begin position="32"/>
        <end position="430"/>
    </location>
</feature>
<dbReference type="EMBL" id="CM035407">
    <property type="protein sequence ID" value="KAH7444187.1"/>
    <property type="molecule type" value="Genomic_DNA"/>
</dbReference>
<evidence type="ECO:0000313" key="4">
    <source>
        <dbReference type="EMBL" id="KAH7444187.1"/>
    </source>
</evidence>
<feature type="region of interest" description="Disordered" evidence="1">
    <location>
        <begin position="145"/>
        <end position="183"/>
    </location>
</feature>
<evidence type="ECO:0000256" key="1">
    <source>
        <dbReference type="SAM" id="MobiDB-lite"/>
    </source>
</evidence>
<dbReference type="Gene3D" id="3.40.50.410">
    <property type="entry name" value="von Willebrand factor, type A domain"/>
    <property type="match status" value="1"/>
</dbReference>
<dbReference type="Pfam" id="PF25043">
    <property type="entry name" value="DUF7788"/>
    <property type="match status" value="1"/>
</dbReference>
<organism evidence="4 5">
    <name type="scientific">Ceratopteris richardii</name>
    <name type="common">Triangle waterfern</name>
    <dbReference type="NCBI Taxonomy" id="49495"/>
    <lineage>
        <taxon>Eukaryota</taxon>
        <taxon>Viridiplantae</taxon>
        <taxon>Streptophyta</taxon>
        <taxon>Embryophyta</taxon>
        <taxon>Tracheophyta</taxon>
        <taxon>Polypodiopsida</taxon>
        <taxon>Polypodiidae</taxon>
        <taxon>Polypodiales</taxon>
        <taxon>Pteridineae</taxon>
        <taxon>Pteridaceae</taxon>
        <taxon>Parkerioideae</taxon>
        <taxon>Ceratopteris</taxon>
    </lineage>
</organism>
<dbReference type="SUPFAM" id="SSF53300">
    <property type="entry name" value="vWA-like"/>
    <property type="match status" value="1"/>
</dbReference>
<comment type="caution">
    <text evidence="4">The sequence shown here is derived from an EMBL/GenBank/DDBJ whole genome shotgun (WGS) entry which is preliminary data.</text>
</comment>
<name>A0A8T2V6X2_CERRI</name>
<evidence type="ECO:0000259" key="2">
    <source>
        <dbReference type="Pfam" id="PF11443"/>
    </source>
</evidence>
<feature type="compositionally biased region" description="Basic residues" evidence="1">
    <location>
        <begin position="152"/>
        <end position="170"/>
    </location>
</feature>
<dbReference type="PIRSF" id="PIRSF015417">
    <property type="entry name" value="T31B5_30_vWA"/>
    <property type="match status" value="1"/>
</dbReference>
<dbReference type="Pfam" id="PF11443">
    <property type="entry name" value="DUF2828"/>
    <property type="match status" value="1"/>
</dbReference>
<proteinExistence type="predicted"/>
<feature type="domain" description="DUF7788" evidence="3">
    <location>
        <begin position="434"/>
        <end position="639"/>
    </location>
</feature>
<dbReference type="InterPro" id="IPR056690">
    <property type="entry name" value="DUF7788"/>
</dbReference>
<evidence type="ECO:0000313" key="5">
    <source>
        <dbReference type="Proteomes" id="UP000825935"/>
    </source>
</evidence>
<dbReference type="AlphaFoldDB" id="A0A8T2V6X2"/>
<protein>
    <submittedName>
        <fullName evidence="4">Uncharacterized protein</fullName>
    </submittedName>
</protein>